<keyword evidence="4" id="KW-1133">Transmembrane helix</keyword>
<keyword evidence="7" id="KW-1185">Reference proteome</keyword>
<dbReference type="STRING" id="128944.AWM75_05980"/>
<evidence type="ECO:0000256" key="3">
    <source>
        <dbReference type="ARBA" id="ARBA00022692"/>
    </source>
</evidence>
<keyword evidence="5" id="KW-0472">Membrane</keyword>
<evidence type="ECO:0000313" key="7">
    <source>
        <dbReference type="Proteomes" id="UP000062260"/>
    </source>
</evidence>
<dbReference type="Pfam" id="PF06081">
    <property type="entry name" value="ArAE_1"/>
    <property type="match status" value="1"/>
</dbReference>
<dbReference type="InterPro" id="IPR010343">
    <property type="entry name" value="ArAE_1"/>
</dbReference>
<keyword evidence="3" id="KW-0812">Transmembrane</keyword>
<dbReference type="PANTHER" id="PTHR30509">
    <property type="entry name" value="P-HYDROXYBENZOIC ACID EFFLUX PUMP SUBUNIT-RELATED"/>
    <property type="match status" value="1"/>
</dbReference>
<name>A0A0X8FLK9_9LACT</name>
<reference evidence="7" key="2">
    <citation type="submission" date="2016-01" db="EMBL/GenBank/DDBJ databases">
        <title>Six Aerococcus type strain genome sequencing and assembly using PacBio and Illumina Hiseq.</title>
        <authorList>
            <person name="Carkaci D."/>
            <person name="Dargis R."/>
            <person name="Nielsen X.C."/>
            <person name="Skovgaard O."/>
            <person name="Fuursted K."/>
            <person name="Christensen J.J."/>
        </authorList>
    </citation>
    <scope>NUCLEOTIDE SEQUENCE [LARGE SCALE GENOMIC DNA]</scope>
    <source>
        <strain evidence="7">CCUG42038B</strain>
    </source>
</reference>
<evidence type="ECO:0000256" key="5">
    <source>
        <dbReference type="ARBA" id="ARBA00023136"/>
    </source>
</evidence>
<dbReference type="OrthoDB" id="1653617at2"/>
<dbReference type="AlphaFoldDB" id="A0A0X8FLK9"/>
<dbReference type="KEGG" id="auh:AWM75_05980"/>
<reference evidence="6 7" key="1">
    <citation type="journal article" date="2016" name="Genome Announc.">
        <title>Complete Genome Sequences of Aerococcus christensenii CCUG 28831T, Aerococcus sanguinicola CCUG 43001T, Aerococcus urinae CCUG 36881T, Aerococcus urinaeequi CCUG 28094T, Aerococcus urinaehominis CCUG 42038 BT, and Aerococcus viridans CCUG 4311T.</title>
        <authorList>
            <person name="Carkaci D."/>
            <person name="Dargis R."/>
            <person name="Nielsen X.C."/>
            <person name="Skovgaard O."/>
            <person name="Fuursted K."/>
            <person name="Christensen J.J."/>
        </authorList>
    </citation>
    <scope>NUCLEOTIDE SEQUENCE [LARGE SCALE GENOMIC DNA]</scope>
    <source>
        <strain evidence="6 7">CCUG42038B</strain>
    </source>
</reference>
<evidence type="ECO:0000256" key="1">
    <source>
        <dbReference type="ARBA" id="ARBA00004651"/>
    </source>
</evidence>
<dbReference type="EMBL" id="CP014163">
    <property type="protein sequence ID" value="AMB99573.1"/>
    <property type="molecule type" value="Genomic_DNA"/>
</dbReference>
<dbReference type="Proteomes" id="UP000062260">
    <property type="component" value="Chromosome"/>
</dbReference>
<comment type="subcellular location">
    <subcellularLocation>
        <location evidence="1">Cell membrane</location>
        <topology evidence="1">Multi-pass membrane protein</topology>
    </subcellularLocation>
</comment>
<protein>
    <submittedName>
        <fullName evidence="6">Lantibiotic ABC transporter permease</fullName>
    </submittedName>
</protein>
<evidence type="ECO:0000313" key="6">
    <source>
        <dbReference type="EMBL" id="AMB99573.1"/>
    </source>
</evidence>
<gene>
    <name evidence="6" type="ORF">AWM75_05980</name>
</gene>
<keyword evidence="2" id="KW-1003">Cell membrane</keyword>
<organism evidence="6 7">
    <name type="scientific">Aerococcus urinaehominis</name>
    <dbReference type="NCBI Taxonomy" id="128944"/>
    <lineage>
        <taxon>Bacteria</taxon>
        <taxon>Bacillati</taxon>
        <taxon>Bacillota</taxon>
        <taxon>Bacilli</taxon>
        <taxon>Lactobacillales</taxon>
        <taxon>Aerococcaceae</taxon>
        <taxon>Aerococcus</taxon>
    </lineage>
</organism>
<evidence type="ECO:0000256" key="4">
    <source>
        <dbReference type="ARBA" id="ARBA00022989"/>
    </source>
</evidence>
<dbReference type="PANTHER" id="PTHR30509:SF9">
    <property type="entry name" value="MULTIDRUG RESISTANCE PROTEIN MDTO"/>
    <property type="match status" value="1"/>
</dbReference>
<proteinExistence type="predicted"/>
<evidence type="ECO:0000256" key="2">
    <source>
        <dbReference type="ARBA" id="ARBA00022475"/>
    </source>
</evidence>
<sequence>MRLGARTIKTGIGVIIAMLLAEIIPFIGNVMPTFVVILALQQSVKKTWQMLIDRVVAVIIGGLVAVVMYAAFGNNAIIVGLTIILFISILNALNLSDMIGLAAITVVIIMLNDSNDSIIHVAVMRVIENLIGVLVAVAVNIFIFPPKYDRVLYEELNSTNTEILIRLRAILRKNGEYSSISHDLHWAYAKLGKISKYVSLMKEEQVWSRKAAFRLKRKVVVFRNFEQALQAAIELLHVFHENTNVLFLLPDALRFEIRERVETLCAAHEQIFLKFDGRISPKSVNFFQSTVEFRQELLDHIFEQVDESDKTSEEKLEESNALLLITGAMISYEEALIKLNTVVRSYRVHHNDDQYTVDSLEQQN</sequence>
<dbReference type="GO" id="GO:0005886">
    <property type="term" value="C:plasma membrane"/>
    <property type="evidence" value="ECO:0007669"/>
    <property type="project" value="UniProtKB-SubCell"/>
</dbReference>
<dbReference type="RefSeq" id="WP_067979610.1">
    <property type="nucleotide sequence ID" value="NZ_CP014163.1"/>
</dbReference>
<accession>A0A0X8FLK9</accession>